<protein>
    <recommendedName>
        <fullName evidence="1">DUF7660 domain-containing protein</fullName>
    </recommendedName>
</protein>
<evidence type="ECO:0000313" key="3">
    <source>
        <dbReference type="Proteomes" id="UP000305517"/>
    </source>
</evidence>
<reference evidence="2 3" key="1">
    <citation type="submission" date="2019-05" db="EMBL/GenBank/DDBJ databases">
        <title>Hymenobacter edaphi sp. nov., isolated from abandoned arsenic-contaminated farmland soil.</title>
        <authorList>
            <person name="Nie L."/>
        </authorList>
    </citation>
    <scope>NUCLEOTIDE SEQUENCE [LARGE SCALE GENOMIC DNA]</scope>
    <source>
        <strain evidence="2 3">1-3-3-8</strain>
    </source>
</reference>
<evidence type="ECO:0000313" key="2">
    <source>
        <dbReference type="EMBL" id="TLM92422.1"/>
    </source>
</evidence>
<organism evidence="2 3">
    <name type="scientific">Hymenobacter jeollabukensis</name>
    <dbReference type="NCBI Taxonomy" id="2025313"/>
    <lineage>
        <taxon>Bacteria</taxon>
        <taxon>Pseudomonadati</taxon>
        <taxon>Bacteroidota</taxon>
        <taxon>Cytophagia</taxon>
        <taxon>Cytophagales</taxon>
        <taxon>Hymenobacteraceae</taxon>
        <taxon>Hymenobacter</taxon>
    </lineage>
</organism>
<dbReference type="InterPro" id="IPR056077">
    <property type="entry name" value="DUF7660"/>
</dbReference>
<keyword evidence="3" id="KW-1185">Reference proteome</keyword>
<dbReference type="RefSeq" id="WP_138078271.1">
    <property type="nucleotide sequence ID" value="NZ_VAJM01000005.1"/>
</dbReference>
<comment type="caution">
    <text evidence="2">The sequence shown here is derived from an EMBL/GenBank/DDBJ whole genome shotgun (WGS) entry which is preliminary data.</text>
</comment>
<dbReference type="Proteomes" id="UP000305517">
    <property type="component" value="Unassembled WGS sequence"/>
</dbReference>
<feature type="domain" description="DUF7660" evidence="1">
    <location>
        <begin position="8"/>
        <end position="80"/>
    </location>
</feature>
<name>A0A5R8WQY0_9BACT</name>
<accession>A0A5R8WQY0</accession>
<dbReference type="OrthoDB" id="1373771at2"/>
<dbReference type="AlphaFoldDB" id="A0A5R8WQY0"/>
<sequence length="80" mass="9388">MDAEQVRSKADFLQFMAALQQDLADNSPQWENRKLADYLEALGRWVEDMEGYYRNTGQEVPRQISWRVFASILRAASIYE</sequence>
<gene>
    <name evidence="2" type="ORF">FDY95_13415</name>
</gene>
<evidence type="ECO:0000259" key="1">
    <source>
        <dbReference type="Pfam" id="PF24693"/>
    </source>
</evidence>
<dbReference type="Pfam" id="PF24693">
    <property type="entry name" value="DUF7660"/>
    <property type="match status" value="1"/>
</dbReference>
<proteinExistence type="predicted"/>
<dbReference type="EMBL" id="VAJM01000005">
    <property type="protein sequence ID" value="TLM92422.1"/>
    <property type="molecule type" value="Genomic_DNA"/>
</dbReference>